<evidence type="ECO:0000259" key="1">
    <source>
        <dbReference type="Pfam" id="PF18036"/>
    </source>
</evidence>
<dbReference type="Gene3D" id="3.10.20.90">
    <property type="entry name" value="Phosphatidylinositol 3-kinase Catalytic Subunit, Chain A, domain 1"/>
    <property type="match status" value="1"/>
</dbReference>
<dbReference type="Pfam" id="PF18036">
    <property type="entry name" value="Ubiquitin_4"/>
    <property type="match status" value="1"/>
</dbReference>
<gene>
    <name evidence="2" type="ORF">FEM48_Zijuj06G0012900</name>
</gene>
<dbReference type="Proteomes" id="UP000813462">
    <property type="component" value="Unassembled WGS sequence"/>
</dbReference>
<protein>
    <recommendedName>
        <fullName evidence="1">SNRNP25 ubiquitin-like domain-containing protein</fullName>
    </recommendedName>
</protein>
<reference evidence="2" key="1">
    <citation type="journal article" date="2021" name="Front. Plant Sci.">
        <title>Chromosome-Scale Genome Assembly for Chinese Sour Jujube and Insights Into Its Genome Evolution and Domestication Signature.</title>
        <authorList>
            <person name="Shen L.-Y."/>
            <person name="Luo H."/>
            <person name="Wang X.-L."/>
            <person name="Wang X.-M."/>
            <person name="Qiu X.-J."/>
            <person name="Liu H."/>
            <person name="Zhou S.-S."/>
            <person name="Jia K.-H."/>
            <person name="Nie S."/>
            <person name="Bao Y.-T."/>
            <person name="Zhang R.-G."/>
            <person name="Yun Q.-Z."/>
            <person name="Chai Y.-H."/>
            <person name="Lu J.-Y."/>
            <person name="Li Y."/>
            <person name="Zhao S.-W."/>
            <person name="Mao J.-F."/>
            <person name="Jia S.-G."/>
            <person name="Mao Y.-M."/>
        </authorList>
    </citation>
    <scope>NUCLEOTIDE SEQUENCE</scope>
    <source>
        <strain evidence="2">AT0</strain>
        <tissue evidence="2">Leaf</tissue>
    </source>
</reference>
<name>A0A978V6C0_ZIZJJ</name>
<evidence type="ECO:0000313" key="3">
    <source>
        <dbReference type="Proteomes" id="UP000813462"/>
    </source>
</evidence>
<sequence>MSTEQKVLPGIAYRLMNWSEEEEIQDNEIEYAKYVAVMNSASVKELKLAIKKKVNEMEQSRMGHRHIPWLSLPLMWCQKVPKSIQTGGNTDFCMALASEHNYYLGFYPLCHRNGTTIMLCVPIAKLDGYAFTYFQVIICRSLILKL</sequence>
<comment type="caution">
    <text evidence="2">The sequence shown here is derived from an EMBL/GenBank/DDBJ whole genome shotgun (WGS) entry which is preliminary data.</text>
</comment>
<dbReference type="EMBL" id="JAEACU010000006">
    <property type="protein sequence ID" value="KAH7523455.1"/>
    <property type="molecule type" value="Genomic_DNA"/>
</dbReference>
<dbReference type="AlphaFoldDB" id="A0A978V6C0"/>
<dbReference type="InterPro" id="IPR040610">
    <property type="entry name" value="SNRNP25_ubiquitin"/>
</dbReference>
<accession>A0A978V6C0</accession>
<feature type="domain" description="SNRNP25 ubiquitin-like" evidence="1">
    <location>
        <begin position="34"/>
        <end position="69"/>
    </location>
</feature>
<proteinExistence type="predicted"/>
<organism evidence="2 3">
    <name type="scientific">Ziziphus jujuba var. spinosa</name>
    <dbReference type="NCBI Taxonomy" id="714518"/>
    <lineage>
        <taxon>Eukaryota</taxon>
        <taxon>Viridiplantae</taxon>
        <taxon>Streptophyta</taxon>
        <taxon>Embryophyta</taxon>
        <taxon>Tracheophyta</taxon>
        <taxon>Spermatophyta</taxon>
        <taxon>Magnoliopsida</taxon>
        <taxon>eudicotyledons</taxon>
        <taxon>Gunneridae</taxon>
        <taxon>Pentapetalae</taxon>
        <taxon>rosids</taxon>
        <taxon>fabids</taxon>
        <taxon>Rosales</taxon>
        <taxon>Rhamnaceae</taxon>
        <taxon>Paliureae</taxon>
        <taxon>Ziziphus</taxon>
    </lineage>
</organism>
<evidence type="ECO:0000313" key="2">
    <source>
        <dbReference type="EMBL" id="KAH7523455.1"/>
    </source>
</evidence>